<feature type="domain" description="Nudix hydrolase" evidence="2">
    <location>
        <begin position="12"/>
        <end position="148"/>
    </location>
</feature>
<accession>A0ABW8AKW2</accession>
<evidence type="ECO:0000313" key="4">
    <source>
        <dbReference type="Proteomes" id="UP001612915"/>
    </source>
</evidence>
<dbReference type="InterPro" id="IPR000086">
    <property type="entry name" value="NUDIX_hydrolase_dom"/>
</dbReference>
<keyword evidence="4" id="KW-1185">Reference proteome</keyword>
<proteinExistence type="predicted"/>
<evidence type="ECO:0000256" key="1">
    <source>
        <dbReference type="ARBA" id="ARBA00022801"/>
    </source>
</evidence>
<name>A0ABW8AKW2_9ACTN</name>
<dbReference type="EMBL" id="JBITLV010000002">
    <property type="protein sequence ID" value="MFI7586995.1"/>
    <property type="molecule type" value="Genomic_DNA"/>
</dbReference>
<dbReference type="GO" id="GO:0032259">
    <property type="term" value="P:methylation"/>
    <property type="evidence" value="ECO:0007669"/>
    <property type="project" value="UniProtKB-KW"/>
</dbReference>
<dbReference type="CDD" id="cd04690">
    <property type="entry name" value="NUDIX_Hydrolase"/>
    <property type="match status" value="1"/>
</dbReference>
<protein>
    <submittedName>
        <fullName evidence="3">Methyltransferase domain-containing protein</fullName>
    </submittedName>
</protein>
<dbReference type="Proteomes" id="UP001612915">
    <property type="component" value="Unassembled WGS sequence"/>
</dbReference>
<dbReference type="RefSeq" id="WP_398277780.1">
    <property type="nucleotide sequence ID" value="NZ_JBITLV010000002.1"/>
</dbReference>
<gene>
    <name evidence="3" type="ORF">ACIB24_07965</name>
</gene>
<dbReference type="Gene3D" id="3.40.50.150">
    <property type="entry name" value="Vaccinia Virus protein VP39"/>
    <property type="match status" value="1"/>
</dbReference>
<dbReference type="GO" id="GO:0008168">
    <property type="term" value="F:methyltransferase activity"/>
    <property type="evidence" value="ECO:0007669"/>
    <property type="project" value="UniProtKB-KW"/>
</dbReference>
<dbReference type="SUPFAM" id="SSF55811">
    <property type="entry name" value="Nudix"/>
    <property type="match status" value="1"/>
</dbReference>
<dbReference type="InterPro" id="IPR015797">
    <property type="entry name" value="NUDIX_hydrolase-like_dom_sf"/>
</dbReference>
<comment type="caution">
    <text evidence="3">The sequence shown here is derived from an EMBL/GenBank/DDBJ whole genome shotgun (WGS) entry which is preliminary data.</text>
</comment>
<dbReference type="PANTHER" id="PTHR42912:SF95">
    <property type="entry name" value="METHYLTRANSFERASE TYPE 11 DOMAIN-CONTAINING PROTEIN"/>
    <property type="match status" value="1"/>
</dbReference>
<dbReference type="PANTHER" id="PTHR42912">
    <property type="entry name" value="METHYLTRANSFERASE"/>
    <property type="match status" value="1"/>
</dbReference>
<dbReference type="Pfam" id="PF00293">
    <property type="entry name" value="NUDIX"/>
    <property type="match status" value="1"/>
</dbReference>
<keyword evidence="3" id="KW-0489">Methyltransferase</keyword>
<dbReference type="CDD" id="cd02440">
    <property type="entry name" value="AdoMet_MTases"/>
    <property type="match status" value="1"/>
</dbReference>
<dbReference type="InterPro" id="IPR050508">
    <property type="entry name" value="Methyltransf_Superfamily"/>
</dbReference>
<dbReference type="Gene3D" id="3.90.79.10">
    <property type="entry name" value="Nucleoside Triphosphate Pyrophosphohydrolase"/>
    <property type="match status" value="1"/>
</dbReference>
<keyword evidence="1" id="KW-0378">Hydrolase</keyword>
<keyword evidence="3" id="KW-0808">Transferase</keyword>
<reference evidence="3 4" key="1">
    <citation type="submission" date="2024-10" db="EMBL/GenBank/DDBJ databases">
        <title>The Natural Products Discovery Center: Release of the First 8490 Sequenced Strains for Exploring Actinobacteria Biosynthetic Diversity.</title>
        <authorList>
            <person name="Kalkreuter E."/>
            <person name="Kautsar S.A."/>
            <person name="Yang D."/>
            <person name="Bader C.D."/>
            <person name="Teijaro C.N."/>
            <person name="Fluegel L."/>
            <person name="Davis C.M."/>
            <person name="Simpson J.R."/>
            <person name="Lauterbach L."/>
            <person name="Steele A.D."/>
            <person name="Gui C."/>
            <person name="Meng S."/>
            <person name="Li G."/>
            <person name="Viehrig K."/>
            <person name="Ye F."/>
            <person name="Su P."/>
            <person name="Kiefer A.F."/>
            <person name="Nichols A."/>
            <person name="Cepeda A.J."/>
            <person name="Yan W."/>
            <person name="Fan B."/>
            <person name="Jiang Y."/>
            <person name="Adhikari A."/>
            <person name="Zheng C.-J."/>
            <person name="Schuster L."/>
            <person name="Cowan T.M."/>
            <person name="Smanski M.J."/>
            <person name="Chevrette M.G."/>
            <person name="De Carvalho L.P.S."/>
            <person name="Shen B."/>
        </authorList>
    </citation>
    <scope>NUCLEOTIDE SEQUENCE [LARGE SCALE GENOMIC DNA]</scope>
    <source>
        <strain evidence="3 4">NPDC049639</strain>
    </source>
</reference>
<evidence type="ECO:0000259" key="2">
    <source>
        <dbReference type="PROSITE" id="PS51462"/>
    </source>
</evidence>
<dbReference type="InterPro" id="IPR029063">
    <property type="entry name" value="SAM-dependent_MTases_sf"/>
</dbReference>
<dbReference type="SUPFAM" id="SSF53335">
    <property type="entry name" value="S-adenosyl-L-methionine-dependent methyltransferases"/>
    <property type="match status" value="1"/>
</dbReference>
<sequence length="403" mass="43026">MSDPGETGGPGRTIRVAAALILHDGRMLLVRKRGTSRFMQAGGKLEPGETASAALVRELHEELGLVVEASALEPLGRFSADAANEPGHVVESEVFRLDLAAVLPPGTDPLAAVQPAAELEEVLWFDPLGHDPARPARGDLAPLTEAFVVPTAARLLRQERRERATSFGQAAGDYDRGRPEYPAEAVAWLLPGGAERVLDVGAGTGKLTAVLTRLAPEVIAVDPDPGMLEVLARNQPFVRIERGTGERLPVADDFADAVTFGQSWHWVDPVAGCAEVARVLRPGGRLGLIWNVRDESLPWAADLGRAMRARSAGEQIVADGGPQLVEPFGPLESWTWSWTRRLSLDDLVAMVASRSYVIAAPPAEREAILADVRAVGAAAATDGTVDVPYVTHAYRATVSSRPR</sequence>
<dbReference type="PROSITE" id="PS51462">
    <property type="entry name" value="NUDIX"/>
    <property type="match status" value="1"/>
</dbReference>
<dbReference type="Pfam" id="PF08241">
    <property type="entry name" value="Methyltransf_11"/>
    <property type="match status" value="1"/>
</dbReference>
<dbReference type="PROSITE" id="PS00893">
    <property type="entry name" value="NUDIX_BOX"/>
    <property type="match status" value="1"/>
</dbReference>
<dbReference type="InterPro" id="IPR013216">
    <property type="entry name" value="Methyltransf_11"/>
</dbReference>
<organism evidence="3 4">
    <name type="scientific">Spongisporangium articulatum</name>
    <dbReference type="NCBI Taxonomy" id="3362603"/>
    <lineage>
        <taxon>Bacteria</taxon>
        <taxon>Bacillati</taxon>
        <taxon>Actinomycetota</taxon>
        <taxon>Actinomycetes</taxon>
        <taxon>Kineosporiales</taxon>
        <taxon>Kineosporiaceae</taxon>
        <taxon>Spongisporangium</taxon>
    </lineage>
</organism>
<evidence type="ECO:0000313" key="3">
    <source>
        <dbReference type="EMBL" id="MFI7586995.1"/>
    </source>
</evidence>
<dbReference type="InterPro" id="IPR020084">
    <property type="entry name" value="NUDIX_hydrolase_CS"/>
</dbReference>